<keyword evidence="12" id="KW-1185">Reference proteome</keyword>
<dbReference type="STRING" id="746697.Aeqsu_2399"/>
<keyword evidence="2 7" id="KW-0699">rRNA-binding</keyword>
<evidence type="ECO:0000313" key="12">
    <source>
        <dbReference type="Proteomes" id="UP000006049"/>
    </source>
</evidence>
<evidence type="ECO:0000256" key="3">
    <source>
        <dbReference type="ARBA" id="ARBA00022884"/>
    </source>
</evidence>
<dbReference type="InterPro" id="IPR009027">
    <property type="entry name" value="Ribosomal_bL9/RNase_H1_N"/>
</dbReference>
<comment type="similarity">
    <text evidence="1 7">Belongs to the bacterial ribosomal protein bL9 family.</text>
</comment>
<sequence>MELILKKDVENLGFADDLVSVKNGFGRNFLIPQGHAVLATPSAKKVLAETLKQRAFKEKKVVDAANKEAEKLNGLEVKITAKTGEGDKLFGSVTNGDLAEALEKEGVSIEKKYIIIAGGAIKRTGPYDATIRFHRDVVSNFTFEVIAEAKPESKSKAVAKPEVKEEVKVETQEADTTEEN</sequence>
<dbReference type="GO" id="GO:0006412">
    <property type="term" value="P:translation"/>
    <property type="evidence" value="ECO:0007669"/>
    <property type="project" value="UniProtKB-UniRule"/>
</dbReference>
<evidence type="ECO:0000313" key="11">
    <source>
        <dbReference type="EMBL" id="AFL81859.1"/>
    </source>
</evidence>
<dbReference type="SUPFAM" id="SSF55653">
    <property type="entry name" value="Ribosomal protein L9 C-domain"/>
    <property type="match status" value="1"/>
</dbReference>
<feature type="region of interest" description="Disordered" evidence="8">
    <location>
        <begin position="151"/>
        <end position="180"/>
    </location>
</feature>
<dbReference type="GO" id="GO:0003735">
    <property type="term" value="F:structural constituent of ribosome"/>
    <property type="evidence" value="ECO:0007669"/>
    <property type="project" value="InterPro"/>
</dbReference>
<dbReference type="InterPro" id="IPR036935">
    <property type="entry name" value="Ribosomal_bL9_N_sf"/>
</dbReference>
<dbReference type="EMBL" id="CP003280">
    <property type="protein sequence ID" value="AFL81859.1"/>
    <property type="molecule type" value="Genomic_DNA"/>
</dbReference>
<dbReference type="InterPro" id="IPR020594">
    <property type="entry name" value="Ribosomal_bL9_bac/chp"/>
</dbReference>
<dbReference type="InterPro" id="IPR000244">
    <property type="entry name" value="Ribosomal_bL9"/>
</dbReference>
<dbReference type="Pfam" id="PF01281">
    <property type="entry name" value="Ribosomal_L9_N"/>
    <property type="match status" value="1"/>
</dbReference>
<evidence type="ECO:0000259" key="9">
    <source>
        <dbReference type="Pfam" id="PF01281"/>
    </source>
</evidence>
<dbReference type="AlphaFoldDB" id="I3YXZ1"/>
<gene>
    <name evidence="7" type="primary">rplI</name>
    <name evidence="11" type="ordered locus">Aeqsu_2399</name>
</gene>
<dbReference type="InterPro" id="IPR036791">
    <property type="entry name" value="Ribosomal_bL9_C_sf"/>
</dbReference>
<dbReference type="NCBIfam" id="TIGR00158">
    <property type="entry name" value="L9"/>
    <property type="match status" value="1"/>
</dbReference>
<dbReference type="InterPro" id="IPR020070">
    <property type="entry name" value="Ribosomal_bL9_N"/>
</dbReference>
<dbReference type="RefSeq" id="WP_014783108.1">
    <property type="nucleotide sequence ID" value="NC_018013.1"/>
</dbReference>
<evidence type="ECO:0000256" key="8">
    <source>
        <dbReference type="SAM" id="MobiDB-lite"/>
    </source>
</evidence>
<comment type="function">
    <text evidence="7">Binds to the 23S rRNA.</text>
</comment>
<keyword evidence="5 7" id="KW-0687">Ribonucleoprotein</keyword>
<dbReference type="Pfam" id="PF03948">
    <property type="entry name" value="Ribosomal_L9_C"/>
    <property type="match status" value="1"/>
</dbReference>
<dbReference type="eggNOG" id="COG0359">
    <property type="taxonomic scope" value="Bacteria"/>
</dbReference>
<dbReference type="GO" id="GO:0005840">
    <property type="term" value="C:ribosome"/>
    <property type="evidence" value="ECO:0007669"/>
    <property type="project" value="UniProtKB-KW"/>
</dbReference>
<dbReference type="OrthoDB" id="9788336at2"/>
<evidence type="ECO:0000256" key="1">
    <source>
        <dbReference type="ARBA" id="ARBA00010605"/>
    </source>
</evidence>
<evidence type="ECO:0000256" key="5">
    <source>
        <dbReference type="ARBA" id="ARBA00023274"/>
    </source>
</evidence>
<organism evidence="11 12">
    <name type="scientific">Aequorivita sublithincola (strain DSM 14238 / LMG 21431 / ACAM 643 / 9-3)</name>
    <dbReference type="NCBI Taxonomy" id="746697"/>
    <lineage>
        <taxon>Bacteria</taxon>
        <taxon>Pseudomonadati</taxon>
        <taxon>Bacteroidota</taxon>
        <taxon>Flavobacteriia</taxon>
        <taxon>Flavobacteriales</taxon>
        <taxon>Flavobacteriaceae</taxon>
        <taxon>Aequorivita</taxon>
    </lineage>
</organism>
<dbReference type="PATRIC" id="fig|746697.3.peg.2452"/>
<keyword evidence="4 7" id="KW-0689">Ribosomal protein</keyword>
<dbReference type="HOGENOM" id="CLU_078938_3_0_10"/>
<evidence type="ECO:0000259" key="10">
    <source>
        <dbReference type="Pfam" id="PF03948"/>
    </source>
</evidence>
<dbReference type="Proteomes" id="UP000006049">
    <property type="component" value="Chromosome"/>
</dbReference>
<dbReference type="GO" id="GO:1990904">
    <property type="term" value="C:ribonucleoprotein complex"/>
    <property type="evidence" value="ECO:0007669"/>
    <property type="project" value="UniProtKB-KW"/>
</dbReference>
<dbReference type="SUPFAM" id="SSF55658">
    <property type="entry name" value="L9 N-domain-like"/>
    <property type="match status" value="1"/>
</dbReference>
<dbReference type="Gene3D" id="3.40.5.10">
    <property type="entry name" value="Ribosomal protein L9, N-terminal domain"/>
    <property type="match status" value="1"/>
</dbReference>
<dbReference type="Gene3D" id="3.10.430.100">
    <property type="entry name" value="Ribosomal protein L9, C-terminal domain"/>
    <property type="match status" value="1"/>
</dbReference>
<proteinExistence type="inferred from homology"/>
<dbReference type="InterPro" id="IPR020069">
    <property type="entry name" value="Ribosomal_bL9_C"/>
</dbReference>
<dbReference type="KEGG" id="asl:Aeqsu_2399"/>
<protein>
    <recommendedName>
        <fullName evidence="6 7">Large ribosomal subunit protein bL9</fullName>
    </recommendedName>
</protein>
<feature type="compositionally biased region" description="Basic and acidic residues" evidence="8">
    <location>
        <begin position="151"/>
        <end position="171"/>
    </location>
</feature>
<accession>I3YXZ1</accession>
<feature type="domain" description="Ribosomal protein L9" evidence="9">
    <location>
        <begin position="1"/>
        <end position="46"/>
    </location>
</feature>
<evidence type="ECO:0000256" key="6">
    <source>
        <dbReference type="ARBA" id="ARBA00035292"/>
    </source>
</evidence>
<evidence type="ECO:0000256" key="4">
    <source>
        <dbReference type="ARBA" id="ARBA00022980"/>
    </source>
</evidence>
<evidence type="ECO:0000256" key="7">
    <source>
        <dbReference type="HAMAP-Rule" id="MF_00503"/>
    </source>
</evidence>
<feature type="domain" description="Large ribosomal subunit protein bL9 C-terminal" evidence="10">
    <location>
        <begin position="64"/>
        <end position="146"/>
    </location>
</feature>
<dbReference type="PANTHER" id="PTHR21368">
    <property type="entry name" value="50S RIBOSOMAL PROTEIN L9"/>
    <property type="match status" value="1"/>
</dbReference>
<keyword evidence="3 7" id="KW-0694">RNA-binding</keyword>
<evidence type="ECO:0000256" key="2">
    <source>
        <dbReference type="ARBA" id="ARBA00022730"/>
    </source>
</evidence>
<reference evidence="11 12" key="1">
    <citation type="submission" date="2012-06" db="EMBL/GenBank/DDBJ databases">
        <title>The complete genome of Aequorivita sublithincola DSM 14238.</title>
        <authorList>
            <consortium name="US DOE Joint Genome Institute (JGI-PGF)"/>
            <person name="Lucas S."/>
            <person name="Copeland A."/>
            <person name="Lapidus A."/>
            <person name="Goodwin L."/>
            <person name="Pitluck S."/>
            <person name="Peters L."/>
            <person name="Munk A.C.C."/>
            <person name="Kyrpides N."/>
            <person name="Mavromatis K."/>
            <person name="Pagani I."/>
            <person name="Ivanova N."/>
            <person name="Ovchinnikova G."/>
            <person name="Zeytun A."/>
            <person name="Detter J.C."/>
            <person name="Han C."/>
            <person name="Land M."/>
            <person name="Hauser L."/>
            <person name="Markowitz V."/>
            <person name="Cheng J.-F."/>
            <person name="Hugenholtz P."/>
            <person name="Woyke T."/>
            <person name="Wu D."/>
            <person name="Tindall B."/>
            <person name="Faehnrich R."/>
            <person name="Brambilla E."/>
            <person name="Klenk H.-P."/>
            <person name="Eisen J.A."/>
        </authorList>
    </citation>
    <scope>NUCLEOTIDE SEQUENCE [LARGE SCALE GENOMIC DNA]</scope>
    <source>
        <strain evidence="12">DSM 14238 / LMG 21431 / ACAM 643 / 9-3</strain>
    </source>
</reference>
<dbReference type="HAMAP" id="MF_00503">
    <property type="entry name" value="Ribosomal_bL9"/>
    <property type="match status" value="1"/>
</dbReference>
<dbReference type="GO" id="GO:0019843">
    <property type="term" value="F:rRNA binding"/>
    <property type="evidence" value="ECO:0007669"/>
    <property type="project" value="UniProtKB-UniRule"/>
</dbReference>
<name>I3YXZ1_AEQSU</name>